<feature type="region of interest" description="Disordered" evidence="18">
    <location>
        <begin position="53"/>
        <end position="73"/>
    </location>
</feature>
<dbReference type="InterPro" id="IPR019734">
    <property type="entry name" value="TPR_rpt"/>
</dbReference>
<evidence type="ECO:0000256" key="14">
    <source>
        <dbReference type="ARBA" id="ARBA00023128"/>
    </source>
</evidence>
<dbReference type="NCBIfam" id="NF003645">
    <property type="entry name" value="PRK05286.1-2"/>
    <property type="match status" value="1"/>
</dbReference>
<keyword evidence="10" id="KW-0999">Mitochondrion inner membrane</keyword>
<dbReference type="InterPro" id="IPR011990">
    <property type="entry name" value="TPR-like_helical_dom_sf"/>
</dbReference>
<proteinExistence type="inferred from homology"/>
<dbReference type="EMBL" id="LR899530">
    <property type="protein sequence ID" value="CAD7240192.1"/>
    <property type="molecule type" value="Genomic_DNA"/>
</dbReference>
<dbReference type="SUPFAM" id="SSF48452">
    <property type="entry name" value="TPR-like"/>
    <property type="match status" value="2"/>
</dbReference>
<comment type="catalytic activity">
    <reaction evidence="16">
        <text>(S)-dihydroorotate + a quinone = orotate + a quinol</text>
        <dbReference type="Rhea" id="RHEA:30187"/>
        <dbReference type="ChEBI" id="CHEBI:24646"/>
        <dbReference type="ChEBI" id="CHEBI:30839"/>
        <dbReference type="ChEBI" id="CHEBI:30864"/>
        <dbReference type="ChEBI" id="CHEBI:132124"/>
        <dbReference type="EC" id="1.3.5.2"/>
    </reaction>
</comment>
<feature type="region of interest" description="Disordered" evidence="18">
    <location>
        <begin position="1015"/>
        <end position="1036"/>
    </location>
</feature>
<dbReference type="EC" id="1.3.5.2" evidence="5"/>
<evidence type="ECO:0000256" key="6">
    <source>
        <dbReference type="ARBA" id="ARBA00017599"/>
    </source>
</evidence>
<evidence type="ECO:0000256" key="3">
    <source>
        <dbReference type="ARBA" id="ARBA00005161"/>
    </source>
</evidence>
<dbReference type="SUPFAM" id="SSF51395">
    <property type="entry name" value="FMN-linked oxidoreductases"/>
    <property type="match status" value="1"/>
</dbReference>
<name>A0A7R8X011_9CRUS</name>
<dbReference type="Gene3D" id="3.20.20.70">
    <property type="entry name" value="Aldolase class I"/>
    <property type="match status" value="1"/>
</dbReference>
<dbReference type="NCBIfam" id="TIGR01036">
    <property type="entry name" value="pyrD_sub2"/>
    <property type="match status" value="1"/>
</dbReference>
<evidence type="ECO:0000256" key="1">
    <source>
        <dbReference type="ARBA" id="ARBA00001917"/>
    </source>
</evidence>
<keyword evidence="21" id="KW-1185">Reference proteome</keyword>
<keyword evidence="14" id="KW-0496">Mitochondrion</keyword>
<evidence type="ECO:0000256" key="7">
    <source>
        <dbReference type="ARBA" id="ARBA00022630"/>
    </source>
</evidence>
<keyword evidence="7" id="KW-0285">Flavoprotein</keyword>
<comment type="similarity">
    <text evidence="4">Belongs to the dihydroorotate dehydrogenase family. Type 2 subfamily.</text>
</comment>
<keyword evidence="9" id="KW-0812">Transmembrane</keyword>
<evidence type="ECO:0000313" key="20">
    <source>
        <dbReference type="EMBL" id="CAD7240192.1"/>
    </source>
</evidence>
<feature type="repeat" description="TPR" evidence="17">
    <location>
        <begin position="670"/>
        <end position="703"/>
    </location>
</feature>
<comment type="pathway">
    <text evidence="3">Pyrimidine metabolism; UMP biosynthesis via de novo pathway; orotate from (S)-dihydroorotate (quinone route): step 1/1.</text>
</comment>
<dbReference type="GO" id="GO:0006383">
    <property type="term" value="P:transcription by RNA polymerase III"/>
    <property type="evidence" value="ECO:0007669"/>
    <property type="project" value="InterPro"/>
</dbReference>
<accession>A0A7R8X011</accession>
<dbReference type="SMART" id="SM00028">
    <property type="entry name" value="TPR"/>
    <property type="match status" value="4"/>
</dbReference>
<evidence type="ECO:0000313" key="21">
    <source>
        <dbReference type="Proteomes" id="UP000677054"/>
    </source>
</evidence>
<dbReference type="GO" id="GO:0044205">
    <property type="term" value="P:'de novo' UMP biosynthetic process"/>
    <property type="evidence" value="ECO:0007669"/>
    <property type="project" value="UniProtKB-UniPathway"/>
</dbReference>
<feature type="compositionally biased region" description="Acidic residues" evidence="18">
    <location>
        <begin position="53"/>
        <end position="66"/>
    </location>
</feature>
<dbReference type="AlphaFoldDB" id="A0A7R8X011"/>
<evidence type="ECO:0000256" key="9">
    <source>
        <dbReference type="ARBA" id="ARBA00022692"/>
    </source>
</evidence>
<dbReference type="Pfam" id="PF01180">
    <property type="entry name" value="DHO_dh"/>
    <property type="match status" value="1"/>
</dbReference>
<dbReference type="Pfam" id="PF13181">
    <property type="entry name" value="TPR_8"/>
    <property type="match status" value="1"/>
</dbReference>
<dbReference type="EMBL" id="CAJPEV010000013">
    <property type="protein sequence ID" value="CAG0878706.1"/>
    <property type="molecule type" value="Genomic_DNA"/>
</dbReference>
<dbReference type="Gene3D" id="1.25.40.10">
    <property type="entry name" value="Tetratricopeptide repeat domain"/>
    <property type="match status" value="2"/>
</dbReference>
<feature type="compositionally biased region" description="Polar residues" evidence="18">
    <location>
        <begin position="1015"/>
        <end position="1026"/>
    </location>
</feature>
<dbReference type="InterPro" id="IPR005719">
    <property type="entry name" value="Dihydroorotate_DH_2"/>
</dbReference>
<comment type="subcellular location">
    <subcellularLocation>
        <location evidence="2">Mitochondrion inner membrane</location>
        <topology evidence="2">Single-pass membrane protein</topology>
    </subcellularLocation>
</comment>
<dbReference type="InterPro" id="IPR013785">
    <property type="entry name" value="Aldolase_TIM"/>
</dbReference>
<protein>
    <recommendedName>
        <fullName evidence="6">Dihydroorotate dehydrogenase (quinone), mitochondrial</fullName>
        <ecNumber evidence="5">1.3.5.2</ecNumber>
    </recommendedName>
</protein>
<evidence type="ECO:0000259" key="19">
    <source>
        <dbReference type="Pfam" id="PF01180"/>
    </source>
</evidence>
<dbReference type="InterPro" id="IPR001295">
    <property type="entry name" value="Dihydroorotate_DH_CS"/>
</dbReference>
<dbReference type="InterPro" id="IPR005720">
    <property type="entry name" value="Dihydroorotate_DH_cat"/>
</dbReference>
<keyword evidence="12" id="KW-1133">Transmembrane helix</keyword>
<dbReference type="GO" id="GO:0106430">
    <property type="term" value="F:dihydroorotate dehydrogenase (quinone) activity"/>
    <property type="evidence" value="ECO:0007669"/>
    <property type="project" value="UniProtKB-EC"/>
</dbReference>
<reference evidence="20" key="1">
    <citation type="submission" date="2020-11" db="EMBL/GenBank/DDBJ databases">
        <authorList>
            <person name="Tran Van P."/>
        </authorList>
    </citation>
    <scope>NUCLEOTIDE SEQUENCE</scope>
</reference>
<evidence type="ECO:0000256" key="12">
    <source>
        <dbReference type="ARBA" id="ARBA00022989"/>
    </source>
</evidence>
<sequence>MEVESGDGQLAELTTLELTSENPEDGTDPNYALQFIDGQINYQQLVTLLEEDEDDDAEDDKGENDETIPAPHAAEPYQTLGMLYEEMGDMEKSYQFRLIAAHLGPTDVEEWLHLGEIALEREEIRQAKICYRHAYKTEKDNMKVAIAYGNLMERDGEKRAAFRLYVSLLPRVENSHPTMYMTIIKEIARLHHEFGTVAAAREVMSEAFRKYPSVVSSEDVNLLLELLAAEKKFDESLSVLIKYCQVEFDPAIHGEGPVENVNVCRSITLPDPFPVDLQAKLIVALIQMDALHLAQVVCDRLSQEDAEEVGDLFLDVAEAYMEKRAPDKAIPLLDTLCRTKNYSLPAVWLRYAECLHNTHQLEKTADAYKMVLNSVPEHTDARLALSQTLNELGRGDEAIVTLSQADDGPMDGSLLYHRCKLLLRQEKHEEFISKALLFFSRHFFQLEKLNDIDTALLVKMPGGASVPSQVSEGFVSWDDEMQLLFDLCQLLFQRREFSLLERVCIGALGSKVFRSMAARKADIPWGLYFNALQACYFNRDFNTSYKIVRDMVFFEPMNHTMLYLLNLIISRMEGIRHHKFLMRLQAHHVENAALGILNGNNSLISGTYKYALGDYMNAFKVMPDNPLIALLIGITFVHIACQKFVNKKHSLVVQGLSFLNTYLELRGECQETYYNLGRAMQQLGIMHMAVQYYKKALDSPPAVKPRESEPQVYDLSREIAYNLALIYRGSGSEHLARFYIRKYLSRLKQSIIVAIGGSITFCGMNIYCGSERFYREVVPPIMSLLPPETAHRVAIKAARFGIVPKPKYIDSPLLKSKVFGLDFPNPVGLAAGFDKDGEGTLGLLSMGFGSVEIGSVTPKPQPGNPSPRIFRLPEDGAIINRYGFNSHGHQVVHDRLKSQKLKNPNGIIGVNLGRNKDSDDPISDYAAGIHMFADVADYFVINISSPNTPRLREMQEKGNLEVLLDAVLKARDEVKMKRIPVLLKVSPDLSPSERKDIVGVITKSERRVDGLVVSNTTTSRPESLQSPFKEEDGGLSGKPINAMATEAIRDFYSLTKGKVPIIGVGGISCGKEAYEKLCAGASLLQLYTSLVYEGPTVVSKIKQDLEELLSKDGYESLSDVIGRDVKIP</sequence>
<feature type="compositionally biased region" description="Low complexity" evidence="18">
    <location>
        <begin position="12"/>
        <end position="21"/>
    </location>
</feature>
<evidence type="ECO:0000256" key="5">
    <source>
        <dbReference type="ARBA" id="ARBA00012791"/>
    </source>
</evidence>
<dbReference type="Proteomes" id="UP000677054">
    <property type="component" value="Unassembled WGS sequence"/>
</dbReference>
<dbReference type="UniPathway" id="UPA00070">
    <property type="reaction ID" value="UER00946"/>
</dbReference>
<evidence type="ECO:0000256" key="16">
    <source>
        <dbReference type="ARBA" id="ARBA00048639"/>
    </source>
</evidence>
<feature type="region of interest" description="Disordered" evidence="18">
    <location>
        <begin position="1"/>
        <end position="30"/>
    </location>
</feature>
<dbReference type="InterPro" id="IPR039340">
    <property type="entry name" value="Tfc4/TFIIIC-102/Sfc4"/>
</dbReference>
<organism evidence="20">
    <name type="scientific">Darwinula stevensoni</name>
    <dbReference type="NCBI Taxonomy" id="69355"/>
    <lineage>
        <taxon>Eukaryota</taxon>
        <taxon>Metazoa</taxon>
        <taxon>Ecdysozoa</taxon>
        <taxon>Arthropoda</taxon>
        <taxon>Crustacea</taxon>
        <taxon>Oligostraca</taxon>
        <taxon>Ostracoda</taxon>
        <taxon>Podocopa</taxon>
        <taxon>Podocopida</taxon>
        <taxon>Darwinulocopina</taxon>
        <taxon>Darwinuloidea</taxon>
        <taxon>Darwinulidae</taxon>
        <taxon>Darwinula</taxon>
    </lineage>
</organism>
<dbReference type="CDD" id="cd04738">
    <property type="entry name" value="DHOD_2_like"/>
    <property type="match status" value="1"/>
</dbReference>
<evidence type="ECO:0000256" key="4">
    <source>
        <dbReference type="ARBA" id="ARBA00005359"/>
    </source>
</evidence>
<dbReference type="GO" id="GO:0000127">
    <property type="term" value="C:transcription factor TFIIIC complex"/>
    <property type="evidence" value="ECO:0007669"/>
    <property type="project" value="TreeGrafter"/>
</dbReference>
<evidence type="ECO:0000256" key="13">
    <source>
        <dbReference type="ARBA" id="ARBA00023002"/>
    </source>
</evidence>
<dbReference type="NCBIfam" id="NF003652">
    <property type="entry name" value="PRK05286.2-5"/>
    <property type="match status" value="1"/>
</dbReference>
<dbReference type="OrthoDB" id="14784at2759"/>
<dbReference type="PANTHER" id="PTHR23082">
    <property type="entry name" value="TRANSCRIPTION INITIATION FACTOR IIIC TFIIIC , POLYPEPTIDE 3-RELATED"/>
    <property type="match status" value="1"/>
</dbReference>
<keyword evidence="8" id="KW-0288">FMN</keyword>
<keyword evidence="11" id="KW-0809">Transit peptide</keyword>
<dbReference type="PROSITE" id="PS00911">
    <property type="entry name" value="DHODEHASE_1"/>
    <property type="match status" value="1"/>
</dbReference>
<keyword evidence="17" id="KW-0802">TPR repeat</keyword>
<feature type="domain" description="Dihydroorotate dehydrogenase catalytic" evidence="19">
    <location>
        <begin position="814"/>
        <end position="1109"/>
    </location>
</feature>
<dbReference type="GO" id="GO:0005743">
    <property type="term" value="C:mitochondrial inner membrane"/>
    <property type="evidence" value="ECO:0007669"/>
    <property type="project" value="UniProtKB-SubCell"/>
</dbReference>
<dbReference type="PROSITE" id="PS50005">
    <property type="entry name" value="TPR"/>
    <property type="match status" value="2"/>
</dbReference>
<dbReference type="FunFam" id="3.20.20.70:FF:000066">
    <property type="entry name" value="Dihydroorotate dehydrogenase (quinone), mitochondrial"/>
    <property type="match status" value="1"/>
</dbReference>
<comment type="cofactor">
    <cofactor evidence="1">
        <name>FMN</name>
        <dbReference type="ChEBI" id="CHEBI:58210"/>
    </cofactor>
</comment>
<keyword evidence="13" id="KW-0560">Oxidoreductase</keyword>
<gene>
    <name evidence="20" type="ORF">DSTB1V02_LOCUS224</name>
</gene>
<keyword evidence="15" id="KW-0472">Membrane</keyword>
<evidence type="ECO:0000256" key="10">
    <source>
        <dbReference type="ARBA" id="ARBA00022792"/>
    </source>
</evidence>
<evidence type="ECO:0000256" key="11">
    <source>
        <dbReference type="ARBA" id="ARBA00022946"/>
    </source>
</evidence>
<dbReference type="GO" id="GO:0006207">
    <property type="term" value="P:'de novo' pyrimidine nucleobase biosynthetic process"/>
    <property type="evidence" value="ECO:0007669"/>
    <property type="project" value="InterPro"/>
</dbReference>
<evidence type="ECO:0000256" key="15">
    <source>
        <dbReference type="ARBA" id="ARBA00023136"/>
    </source>
</evidence>
<evidence type="ECO:0000256" key="8">
    <source>
        <dbReference type="ARBA" id="ARBA00022643"/>
    </source>
</evidence>
<feature type="repeat" description="TPR" evidence="17">
    <location>
        <begin position="74"/>
        <end position="107"/>
    </location>
</feature>
<dbReference type="PANTHER" id="PTHR23082:SF0">
    <property type="entry name" value="GENERAL TRANSCRIPTION FACTOR 3C POLYPEPTIDE 3"/>
    <property type="match status" value="1"/>
</dbReference>
<evidence type="ECO:0000256" key="17">
    <source>
        <dbReference type="PROSITE-ProRule" id="PRU00339"/>
    </source>
</evidence>
<evidence type="ECO:0000256" key="2">
    <source>
        <dbReference type="ARBA" id="ARBA00004434"/>
    </source>
</evidence>
<evidence type="ECO:0000256" key="18">
    <source>
        <dbReference type="SAM" id="MobiDB-lite"/>
    </source>
</evidence>